<keyword evidence="2" id="KW-1185">Reference proteome</keyword>
<organism evidence="1 2">
    <name type="scientific">Kaistia nematophila</name>
    <dbReference type="NCBI Taxonomy" id="2994654"/>
    <lineage>
        <taxon>Bacteria</taxon>
        <taxon>Pseudomonadati</taxon>
        <taxon>Pseudomonadota</taxon>
        <taxon>Alphaproteobacteria</taxon>
        <taxon>Hyphomicrobiales</taxon>
        <taxon>Kaistiaceae</taxon>
        <taxon>Kaistia</taxon>
    </lineage>
</organism>
<gene>
    <name evidence="1" type="ORF">OSH07_20025</name>
</gene>
<evidence type="ECO:0000313" key="2">
    <source>
        <dbReference type="Proteomes" id="UP001144805"/>
    </source>
</evidence>
<name>A0A9X3E8K8_9HYPH</name>
<comment type="caution">
    <text evidence="1">The sequence shown here is derived from an EMBL/GenBank/DDBJ whole genome shotgun (WGS) entry which is preliminary data.</text>
</comment>
<sequence length="66" mass="6706">MFLAFIPVGRLLFAIPQYAGLGADKAAVGAALLAAMELSSSILPLQFGDGFLGLVSSGCHVGPLMI</sequence>
<proteinExistence type="predicted"/>
<dbReference type="EMBL" id="JAPKNK010000010">
    <property type="protein sequence ID" value="MCX5571498.1"/>
    <property type="molecule type" value="Genomic_DNA"/>
</dbReference>
<protein>
    <submittedName>
        <fullName evidence="1">Uncharacterized protein</fullName>
    </submittedName>
</protein>
<accession>A0A9X3E8K8</accession>
<dbReference type="RefSeq" id="WP_266340457.1">
    <property type="nucleotide sequence ID" value="NZ_JAPKNK010000010.1"/>
</dbReference>
<reference evidence="1" key="1">
    <citation type="submission" date="2022-11" db="EMBL/GenBank/DDBJ databases">
        <title>Biodiversity and phylogenetic relationships of bacteria.</title>
        <authorList>
            <person name="Machado R.A.R."/>
            <person name="Bhat A."/>
            <person name="Loulou A."/>
            <person name="Kallel S."/>
        </authorList>
    </citation>
    <scope>NUCLEOTIDE SEQUENCE</scope>
    <source>
        <strain evidence="1">K-TC2</strain>
    </source>
</reference>
<dbReference type="AlphaFoldDB" id="A0A9X3E8K8"/>
<evidence type="ECO:0000313" key="1">
    <source>
        <dbReference type="EMBL" id="MCX5571498.1"/>
    </source>
</evidence>
<dbReference type="Proteomes" id="UP001144805">
    <property type="component" value="Unassembled WGS sequence"/>
</dbReference>